<evidence type="ECO:0000313" key="8">
    <source>
        <dbReference type="Proteomes" id="UP001054889"/>
    </source>
</evidence>
<keyword evidence="1" id="KW-0479">Metal-binding</keyword>
<keyword evidence="8" id="KW-1185">Reference proteome</keyword>
<evidence type="ECO:0000259" key="6">
    <source>
        <dbReference type="PROSITE" id="PS51081"/>
    </source>
</evidence>
<protein>
    <recommendedName>
        <fullName evidence="6">SIAH-type domain-containing protein</fullName>
    </recommendedName>
</protein>
<reference evidence="7" key="1">
    <citation type="journal article" date="2018" name="DNA Res.">
        <title>Multiple hybrid de novo genome assembly of finger millet, an orphan allotetraploid crop.</title>
        <authorList>
            <person name="Hatakeyama M."/>
            <person name="Aluri S."/>
            <person name="Balachadran M.T."/>
            <person name="Sivarajan S.R."/>
            <person name="Patrignani A."/>
            <person name="Gruter S."/>
            <person name="Poveda L."/>
            <person name="Shimizu-Inatsugi R."/>
            <person name="Baeten J."/>
            <person name="Francoijs K.J."/>
            <person name="Nataraja K.N."/>
            <person name="Reddy Y.A.N."/>
            <person name="Phadnis S."/>
            <person name="Ravikumar R.L."/>
            <person name="Schlapbach R."/>
            <person name="Sreeman S.M."/>
            <person name="Shimizu K.K."/>
        </authorList>
    </citation>
    <scope>NUCLEOTIDE SEQUENCE</scope>
</reference>
<keyword evidence="3" id="KW-0862">Zinc</keyword>
<dbReference type="PANTHER" id="PTHR10315">
    <property type="entry name" value="E3 UBIQUITIN PROTEIN LIGASE SIAH"/>
    <property type="match status" value="1"/>
</dbReference>
<dbReference type="GO" id="GO:0008270">
    <property type="term" value="F:zinc ion binding"/>
    <property type="evidence" value="ECO:0007669"/>
    <property type="project" value="UniProtKB-KW"/>
</dbReference>
<evidence type="ECO:0000256" key="5">
    <source>
        <dbReference type="SAM" id="MobiDB-lite"/>
    </source>
</evidence>
<evidence type="ECO:0000313" key="7">
    <source>
        <dbReference type="EMBL" id="GJN36032.1"/>
    </source>
</evidence>
<evidence type="ECO:0000256" key="4">
    <source>
        <dbReference type="PROSITE-ProRule" id="PRU00455"/>
    </source>
</evidence>
<name>A0AAV5FM74_ELECO</name>
<feature type="compositionally biased region" description="Basic and acidic residues" evidence="5">
    <location>
        <begin position="74"/>
        <end position="86"/>
    </location>
</feature>
<comment type="caution">
    <text evidence="7">The sequence shown here is derived from an EMBL/GenBank/DDBJ whole genome shotgun (WGS) entry which is preliminary data.</text>
</comment>
<evidence type="ECO:0000256" key="2">
    <source>
        <dbReference type="ARBA" id="ARBA00022771"/>
    </source>
</evidence>
<dbReference type="Gene3D" id="3.30.40.10">
    <property type="entry name" value="Zinc/RING finger domain, C3HC4 (zinc finger)"/>
    <property type="match status" value="1"/>
</dbReference>
<organism evidence="7 8">
    <name type="scientific">Eleusine coracana subsp. coracana</name>
    <dbReference type="NCBI Taxonomy" id="191504"/>
    <lineage>
        <taxon>Eukaryota</taxon>
        <taxon>Viridiplantae</taxon>
        <taxon>Streptophyta</taxon>
        <taxon>Embryophyta</taxon>
        <taxon>Tracheophyta</taxon>
        <taxon>Spermatophyta</taxon>
        <taxon>Magnoliopsida</taxon>
        <taxon>Liliopsida</taxon>
        <taxon>Poales</taxon>
        <taxon>Poaceae</taxon>
        <taxon>PACMAD clade</taxon>
        <taxon>Chloridoideae</taxon>
        <taxon>Cynodonteae</taxon>
        <taxon>Eleusininae</taxon>
        <taxon>Eleusine</taxon>
    </lineage>
</organism>
<feature type="domain" description="SIAH-type" evidence="6">
    <location>
        <begin position="205"/>
        <end position="263"/>
    </location>
</feature>
<dbReference type="PANTHER" id="PTHR10315:SF96">
    <property type="entry name" value="SIAH-TYPE DOMAIN-CONTAINING PROTEIN"/>
    <property type="match status" value="1"/>
</dbReference>
<dbReference type="InterPro" id="IPR013083">
    <property type="entry name" value="Znf_RING/FYVE/PHD"/>
</dbReference>
<reference evidence="7" key="2">
    <citation type="submission" date="2021-12" db="EMBL/GenBank/DDBJ databases">
        <title>Resequencing data analysis of finger millet.</title>
        <authorList>
            <person name="Hatakeyama M."/>
            <person name="Aluri S."/>
            <person name="Balachadran M.T."/>
            <person name="Sivarajan S.R."/>
            <person name="Poveda L."/>
            <person name="Shimizu-Inatsugi R."/>
            <person name="Schlapbach R."/>
            <person name="Sreeman S.M."/>
            <person name="Shimizu K.K."/>
        </authorList>
    </citation>
    <scope>NUCLEOTIDE SEQUENCE</scope>
</reference>
<proteinExistence type="predicted"/>
<evidence type="ECO:0000256" key="1">
    <source>
        <dbReference type="ARBA" id="ARBA00022723"/>
    </source>
</evidence>
<accession>A0AAV5FM74</accession>
<keyword evidence="2 4" id="KW-0863">Zinc-finger</keyword>
<evidence type="ECO:0000256" key="3">
    <source>
        <dbReference type="ARBA" id="ARBA00022833"/>
    </source>
</evidence>
<dbReference type="GO" id="GO:0061630">
    <property type="term" value="F:ubiquitin protein ligase activity"/>
    <property type="evidence" value="ECO:0007669"/>
    <property type="project" value="TreeGrafter"/>
</dbReference>
<gene>
    <name evidence="7" type="primary">gb24857</name>
    <name evidence="7" type="ORF">PR202_gb24857</name>
</gene>
<dbReference type="SUPFAM" id="SSF49599">
    <property type="entry name" value="TRAF domain-like"/>
    <property type="match status" value="1"/>
</dbReference>
<dbReference type="Proteomes" id="UP001054889">
    <property type="component" value="Unassembled WGS sequence"/>
</dbReference>
<dbReference type="GO" id="GO:0005737">
    <property type="term" value="C:cytoplasm"/>
    <property type="evidence" value="ECO:0007669"/>
    <property type="project" value="TreeGrafter"/>
</dbReference>
<dbReference type="InterPro" id="IPR013010">
    <property type="entry name" value="Znf_SIAH"/>
</dbReference>
<dbReference type="AlphaFoldDB" id="A0AAV5FM74"/>
<dbReference type="EMBL" id="BQKI01000088">
    <property type="protein sequence ID" value="GJN36032.1"/>
    <property type="molecule type" value="Genomic_DNA"/>
</dbReference>
<sequence>MEHPASRPIAPSRWSPPPATSTEADWLGWGLPKRGVEGGGPHWAPSEQDLAGWRAAGSDGPLFPMISGYSSSPVRDDNGDSLDSRVGESSMEDDDGGSSDTRFGKSSAMEGGWNSRPDEIRVWDAAGSSDRPAPATAGMGCVPLDKLDCVACHLPLKPPIYQCEVGHVVCSPCCDKLKATGKCCICLVGNGGYRRCHAMECLVESVLVQCPNAAHGCTARLTYYDQRNHSQRCAHAPCDCPEEACGFIGGKAALWHHFSAVHSWPCSKGRAGKQFDICLPDGLELHSASMNVITLRDGFNFLLADSNDHGATSIATASSKYLFLLNVSREPLGRAISVLCIHPHAAGAAGNDQGPSSKGVKCELSYTRRESSRPQGCDQVIEHYQKSRFRVACSDLSNGLSSLDGCFQFVIPDSIAADNDRDAVVVTACIIIE</sequence>
<dbReference type="PROSITE" id="PS51081">
    <property type="entry name" value="ZF_SIAH"/>
    <property type="match status" value="1"/>
</dbReference>
<dbReference type="InterPro" id="IPR052088">
    <property type="entry name" value="E3_ubiquitin-ligase_SINA"/>
</dbReference>
<feature type="region of interest" description="Disordered" evidence="5">
    <location>
        <begin position="1"/>
        <end position="115"/>
    </location>
</feature>